<dbReference type="OrthoDB" id="9794400at2"/>
<dbReference type="SUPFAM" id="SSF55315">
    <property type="entry name" value="L30e-like"/>
    <property type="match status" value="1"/>
</dbReference>
<evidence type="ECO:0000256" key="3">
    <source>
        <dbReference type="ARBA" id="ARBA00022679"/>
    </source>
</evidence>
<accession>A0A0N0ZVR4</accession>
<dbReference type="Gene3D" id="3.40.1280.10">
    <property type="match status" value="1"/>
</dbReference>
<dbReference type="PATRIC" id="fig|253.9.peg.921"/>
<dbReference type="InterPro" id="IPR053888">
    <property type="entry name" value="MRM3-like_sub_bind"/>
</dbReference>
<evidence type="ECO:0000259" key="5">
    <source>
        <dbReference type="Pfam" id="PF22435"/>
    </source>
</evidence>
<dbReference type="AlphaFoldDB" id="A0A0N0ZVR4"/>
<name>A0A0N0ZVR4_CHRID</name>
<dbReference type="PANTHER" id="PTHR43191">
    <property type="entry name" value="RRNA METHYLTRANSFERASE 3"/>
    <property type="match status" value="1"/>
</dbReference>
<dbReference type="InterPro" id="IPR029026">
    <property type="entry name" value="tRNA_m1G_MTases_N"/>
</dbReference>
<dbReference type="Proteomes" id="UP000037953">
    <property type="component" value="Unassembled WGS sequence"/>
</dbReference>
<dbReference type="Pfam" id="PF22435">
    <property type="entry name" value="MRM3-like_sub_bind"/>
    <property type="match status" value="1"/>
</dbReference>
<keyword evidence="2 6" id="KW-0489">Methyltransferase</keyword>
<dbReference type="SUPFAM" id="SSF75217">
    <property type="entry name" value="alpha/beta knot"/>
    <property type="match status" value="1"/>
</dbReference>
<dbReference type="GO" id="GO:0008173">
    <property type="term" value="F:RNA methyltransferase activity"/>
    <property type="evidence" value="ECO:0007669"/>
    <property type="project" value="InterPro"/>
</dbReference>
<evidence type="ECO:0000313" key="6">
    <source>
        <dbReference type="EMBL" id="KPE50328.1"/>
    </source>
</evidence>
<keyword evidence="3 6" id="KW-0808">Transferase</keyword>
<comment type="caution">
    <text evidence="6">The sequence shown here is derived from an EMBL/GenBank/DDBJ whole genome shotgun (WGS) entry which is preliminary data.</text>
</comment>
<dbReference type="GO" id="GO:0003723">
    <property type="term" value="F:RNA binding"/>
    <property type="evidence" value="ECO:0007669"/>
    <property type="project" value="InterPro"/>
</dbReference>
<sequence length="255" mass="28714">MLIESFQNDKIKNVTKLLADNRFRKKSKVFVVEGQQENDRALNYSFEPVEFFICENIFKGKLPDARIHYVSEKVYEKIAYRGSSEGIIGIYQAKEASLSSFIPKENATVIIVEGVEKPGNLGAILRSCEAFGIDALIVADGKTDFYNPNVIRSSVGCLFGMEVYQAENEEVFQFLQRNTFNIYTTLMDETAEDLYRRDFTQRSAVLFGTEHSGLSDFWVGKGKNTLIPMAGSIDSLNLSNAVAITCYESLRQKKG</sequence>
<reference evidence="7" key="2">
    <citation type="submission" date="2015-09" db="EMBL/GenBank/DDBJ databases">
        <title>Draft genome sequence of a multidrug-resistant Chryseobacterium indologenes isolate from Malaysia.</title>
        <authorList>
            <person name="Yu C.Y."/>
            <person name="Ang G.Y."/>
            <person name="Chan K.-G."/>
        </authorList>
    </citation>
    <scope>NUCLEOTIDE SEQUENCE [LARGE SCALE GENOMIC DNA]</scope>
    <source>
        <strain evidence="7">CI_885</strain>
    </source>
</reference>
<evidence type="ECO:0000256" key="1">
    <source>
        <dbReference type="ARBA" id="ARBA00007228"/>
    </source>
</evidence>
<gene>
    <name evidence="6" type="ORF">AOB46_14955</name>
</gene>
<evidence type="ECO:0000313" key="7">
    <source>
        <dbReference type="Proteomes" id="UP000037953"/>
    </source>
</evidence>
<dbReference type="PANTHER" id="PTHR43191:SF2">
    <property type="entry name" value="RRNA METHYLTRANSFERASE 3, MITOCHONDRIAL"/>
    <property type="match status" value="1"/>
</dbReference>
<dbReference type="Gene3D" id="3.30.1330.30">
    <property type="match status" value="1"/>
</dbReference>
<dbReference type="Pfam" id="PF00588">
    <property type="entry name" value="SpoU_methylase"/>
    <property type="match status" value="1"/>
</dbReference>
<comment type="similarity">
    <text evidence="1">Belongs to the class IV-like SAM-binding methyltransferase superfamily. RNA methyltransferase TrmH family.</text>
</comment>
<proteinExistence type="inferred from homology"/>
<evidence type="ECO:0000256" key="2">
    <source>
        <dbReference type="ARBA" id="ARBA00022603"/>
    </source>
</evidence>
<dbReference type="RefSeq" id="WP_062700788.1">
    <property type="nucleotide sequence ID" value="NZ_LJOD01000010.1"/>
</dbReference>
<feature type="domain" description="MRM3-like substrate binding" evidence="5">
    <location>
        <begin position="8"/>
        <end position="89"/>
    </location>
</feature>
<dbReference type="InterPro" id="IPR001537">
    <property type="entry name" value="SpoU_MeTrfase"/>
</dbReference>
<dbReference type="GO" id="GO:0006396">
    <property type="term" value="P:RNA processing"/>
    <property type="evidence" value="ECO:0007669"/>
    <property type="project" value="InterPro"/>
</dbReference>
<dbReference type="InterPro" id="IPR029028">
    <property type="entry name" value="Alpha/beta_knot_MTases"/>
</dbReference>
<organism evidence="6 7">
    <name type="scientific">Chryseobacterium indologenes</name>
    <name type="common">Flavobacterium indologenes</name>
    <dbReference type="NCBI Taxonomy" id="253"/>
    <lineage>
        <taxon>Bacteria</taxon>
        <taxon>Pseudomonadati</taxon>
        <taxon>Bacteroidota</taxon>
        <taxon>Flavobacteriia</taxon>
        <taxon>Flavobacteriales</taxon>
        <taxon>Weeksellaceae</taxon>
        <taxon>Chryseobacterium group</taxon>
        <taxon>Chryseobacterium</taxon>
    </lineage>
</organism>
<dbReference type="InterPro" id="IPR029064">
    <property type="entry name" value="Ribosomal_eL30-like_sf"/>
</dbReference>
<dbReference type="InterPro" id="IPR051259">
    <property type="entry name" value="rRNA_Methyltransferase"/>
</dbReference>
<feature type="domain" description="tRNA/rRNA methyltransferase SpoU type" evidence="4">
    <location>
        <begin position="108"/>
        <end position="247"/>
    </location>
</feature>
<protein>
    <submittedName>
        <fullName evidence="6">rRNA methyltransferase</fullName>
    </submittedName>
</protein>
<evidence type="ECO:0000259" key="4">
    <source>
        <dbReference type="Pfam" id="PF00588"/>
    </source>
</evidence>
<reference evidence="6 7" key="1">
    <citation type="journal article" date="2015" name="Genom Data">
        <title>Draft genome sequence of a multidrug-resistant Chryseobacterium indologenes isolate from Malaysia.</title>
        <authorList>
            <person name="Yu C.Y."/>
            <person name="Ang G.Y."/>
            <person name="Cheng H.J."/>
            <person name="Cheong Y.M."/>
            <person name="Yin W.F."/>
            <person name="Chan K.G."/>
        </authorList>
    </citation>
    <scope>NUCLEOTIDE SEQUENCE [LARGE SCALE GENOMIC DNA]</scope>
    <source>
        <strain evidence="6 7">CI_885</strain>
    </source>
</reference>
<dbReference type="GO" id="GO:0032259">
    <property type="term" value="P:methylation"/>
    <property type="evidence" value="ECO:0007669"/>
    <property type="project" value="UniProtKB-KW"/>
</dbReference>
<dbReference type="CDD" id="cd18104">
    <property type="entry name" value="SpoU-like_RNA-MTase"/>
    <property type="match status" value="1"/>
</dbReference>
<dbReference type="EMBL" id="LJOD01000010">
    <property type="protein sequence ID" value="KPE50328.1"/>
    <property type="molecule type" value="Genomic_DNA"/>
</dbReference>